<dbReference type="SUPFAM" id="SSF90209">
    <property type="entry name" value="Ran binding protein zinc finger-like"/>
    <property type="match status" value="1"/>
</dbReference>
<proteinExistence type="predicted"/>
<keyword evidence="9" id="KW-1185">Reference proteome</keyword>
<sequence length="284" mass="29090">MEWTTVSRGRRGRPKQAGSAALAAEVLRSLFTASGGRGGGQPLGAREPRRPEWCCTGCSATNFEERRSCRRCGAARRGAAATCPPPPPADSGADAKAGLAQQPTTNGAGTLADRPGWGKCRPPAPEEAAAAAEAKAAAMGASAEQLLAAGLGTEAQKLQRQAAEQRKRAGAAPPPGRRLDLLEGFVARAGARAEKAAKGAEAAELALARARSTEEALQKELAEGMAKLQQLRAETAAGEAPGEAPALALAARELLQALETRAFATTGAPEPVLAAMCAQRCNRA</sequence>
<accession>A0ABN9VA24</accession>
<evidence type="ECO:0000259" key="7">
    <source>
        <dbReference type="PROSITE" id="PS50199"/>
    </source>
</evidence>
<reference evidence="8" key="1">
    <citation type="submission" date="2023-10" db="EMBL/GenBank/DDBJ databases">
        <authorList>
            <person name="Chen Y."/>
            <person name="Shah S."/>
            <person name="Dougan E. K."/>
            <person name="Thang M."/>
            <person name="Chan C."/>
        </authorList>
    </citation>
    <scope>NUCLEOTIDE SEQUENCE [LARGE SCALE GENOMIC DNA]</scope>
</reference>
<evidence type="ECO:0000313" key="8">
    <source>
        <dbReference type="EMBL" id="CAK0869830.1"/>
    </source>
</evidence>
<comment type="caution">
    <text evidence="8">The sequence shown here is derived from an EMBL/GenBank/DDBJ whole genome shotgun (WGS) entry which is preliminary data.</text>
</comment>
<gene>
    <name evidence="8" type="ORF">PCOR1329_LOCUS56075</name>
</gene>
<evidence type="ECO:0000256" key="3">
    <source>
        <dbReference type="ARBA" id="ARBA00022833"/>
    </source>
</evidence>
<feature type="region of interest" description="Disordered" evidence="6">
    <location>
        <begin position="75"/>
        <end position="131"/>
    </location>
</feature>
<evidence type="ECO:0000256" key="4">
    <source>
        <dbReference type="PROSITE-ProRule" id="PRU00322"/>
    </source>
</evidence>
<keyword evidence="2 4" id="KW-0863">Zinc-finger</keyword>
<evidence type="ECO:0000256" key="1">
    <source>
        <dbReference type="ARBA" id="ARBA00022723"/>
    </source>
</evidence>
<feature type="region of interest" description="Disordered" evidence="6">
    <location>
        <begin position="158"/>
        <end position="177"/>
    </location>
</feature>
<organism evidence="8 9">
    <name type="scientific">Prorocentrum cordatum</name>
    <dbReference type="NCBI Taxonomy" id="2364126"/>
    <lineage>
        <taxon>Eukaryota</taxon>
        <taxon>Sar</taxon>
        <taxon>Alveolata</taxon>
        <taxon>Dinophyceae</taxon>
        <taxon>Prorocentrales</taxon>
        <taxon>Prorocentraceae</taxon>
        <taxon>Prorocentrum</taxon>
    </lineage>
</organism>
<feature type="coiled-coil region" evidence="5">
    <location>
        <begin position="200"/>
        <end position="234"/>
    </location>
</feature>
<evidence type="ECO:0000256" key="6">
    <source>
        <dbReference type="SAM" id="MobiDB-lite"/>
    </source>
</evidence>
<keyword evidence="5" id="KW-0175">Coiled coil</keyword>
<keyword evidence="3" id="KW-0862">Zinc</keyword>
<dbReference type="Proteomes" id="UP001189429">
    <property type="component" value="Unassembled WGS sequence"/>
</dbReference>
<dbReference type="InterPro" id="IPR036443">
    <property type="entry name" value="Znf_RanBP2_sf"/>
</dbReference>
<evidence type="ECO:0000256" key="2">
    <source>
        <dbReference type="ARBA" id="ARBA00022771"/>
    </source>
</evidence>
<evidence type="ECO:0000256" key="5">
    <source>
        <dbReference type="SAM" id="Coils"/>
    </source>
</evidence>
<dbReference type="PROSITE" id="PS01358">
    <property type="entry name" value="ZF_RANBP2_1"/>
    <property type="match status" value="1"/>
</dbReference>
<feature type="domain" description="RanBP2-type" evidence="7">
    <location>
        <begin position="49"/>
        <end position="78"/>
    </location>
</feature>
<keyword evidence="1" id="KW-0479">Metal-binding</keyword>
<name>A0ABN9VA24_9DINO</name>
<dbReference type="PROSITE" id="PS50199">
    <property type="entry name" value="ZF_RANBP2_2"/>
    <property type="match status" value="1"/>
</dbReference>
<dbReference type="EMBL" id="CAUYUJ010016892">
    <property type="protein sequence ID" value="CAK0869830.1"/>
    <property type="molecule type" value="Genomic_DNA"/>
</dbReference>
<protein>
    <recommendedName>
        <fullName evidence="7">RanBP2-type domain-containing protein</fullName>
    </recommendedName>
</protein>
<evidence type="ECO:0000313" key="9">
    <source>
        <dbReference type="Proteomes" id="UP001189429"/>
    </source>
</evidence>
<dbReference type="InterPro" id="IPR001876">
    <property type="entry name" value="Znf_RanBP2"/>
</dbReference>